<comment type="caution">
    <text evidence="2">The sequence shown here is derived from an EMBL/GenBank/DDBJ whole genome shotgun (WGS) entry which is preliminary data.</text>
</comment>
<gene>
    <name evidence="2" type="ORF">KP509_14G096600</name>
</gene>
<proteinExistence type="predicted"/>
<dbReference type="EMBL" id="CM035419">
    <property type="protein sequence ID" value="KAH7416560.1"/>
    <property type="molecule type" value="Genomic_DNA"/>
</dbReference>
<evidence type="ECO:0000313" key="2">
    <source>
        <dbReference type="EMBL" id="KAH7416560.1"/>
    </source>
</evidence>
<reference evidence="2" key="1">
    <citation type="submission" date="2021-08" db="EMBL/GenBank/DDBJ databases">
        <title>WGS assembly of Ceratopteris richardii.</title>
        <authorList>
            <person name="Marchant D.B."/>
            <person name="Chen G."/>
            <person name="Jenkins J."/>
            <person name="Shu S."/>
            <person name="Leebens-Mack J."/>
            <person name="Grimwood J."/>
            <person name="Schmutz J."/>
            <person name="Soltis P."/>
            <person name="Soltis D."/>
            <person name="Chen Z.-H."/>
        </authorList>
    </citation>
    <scope>NUCLEOTIDE SEQUENCE</scope>
    <source>
        <strain evidence="2">Whitten #5841</strain>
        <tissue evidence="2">Leaf</tissue>
    </source>
</reference>
<accession>A0A8T2TAJ6</accession>
<dbReference type="Proteomes" id="UP000825935">
    <property type="component" value="Chromosome 14"/>
</dbReference>
<protein>
    <submittedName>
        <fullName evidence="2">Uncharacterized protein</fullName>
    </submittedName>
</protein>
<evidence type="ECO:0000313" key="3">
    <source>
        <dbReference type="Proteomes" id="UP000825935"/>
    </source>
</evidence>
<evidence type="ECO:0000256" key="1">
    <source>
        <dbReference type="SAM" id="MobiDB-lite"/>
    </source>
</evidence>
<name>A0A8T2TAJ6_CERRI</name>
<keyword evidence="3" id="KW-1185">Reference proteome</keyword>
<dbReference type="AlphaFoldDB" id="A0A8T2TAJ6"/>
<feature type="region of interest" description="Disordered" evidence="1">
    <location>
        <begin position="1"/>
        <end position="28"/>
    </location>
</feature>
<dbReference type="InterPro" id="IPR025322">
    <property type="entry name" value="PADRE_dom"/>
</dbReference>
<organism evidence="2 3">
    <name type="scientific">Ceratopteris richardii</name>
    <name type="common">Triangle waterfern</name>
    <dbReference type="NCBI Taxonomy" id="49495"/>
    <lineage>
        <taxon>Eukaryota</taxon>
        <taxon>Viridiplantae</taxon>
        <taxon>Streptophyta</taxon>
        <taxon>Embryophyta</taxon>
        <taxon>Tracheophyta</taxon>
        <taxon>Polypodiopsida</taxon>
        <taxon>Polypodiidae</taxon>
        <taxon>Polypodiales</taxon>
        <taxon>Pteridineae</taxon>
        <taxon>Pteridaceae</taxon>
        <taxon>Parkerioideae</taxon>
        <taxon>Ceratopteris</taxon>
    </lineage>
</organism>
<sequence length="214" mass="23795">MGNHLSCVSPLPSNASKRLHDSSTSLSDPPPSQLFFFTVRSATFSELQGPLTAAEAMLEYPGQFLSLMPNLDSIYAGGSAPRVAALPADKELEPSQLYLLLHMDRLNSRFSLPEIHYFKTLKATQRASRAQTFNYPIPGSKVVPADDNYAAPTGQAFTELGFQFKSFHFNGFQDMNTAHDSDHVQKQPVQCLHLRKAKSWMPTLETVDEYGLQQ</sequence>
<dbReference type="Pfam" id="PF14009">
    <property type="entry name" value="PADRE"/>
    <property type="match status" value="1"/>
</dbReference>